<sequence length="128" mass="14381">MIKLFCALVGVKGRSFSVKIDDREYVDDLKKAVKLEKSATITCNADELQLFLAWKNGVCLESRTNDVEKLKQGKLTTAIEDLTKENKQLQEEDYLQEVLKGKPPPKLKQIHVLVIVPKGRDGSPNPDS</sequence>
<protein>
    <submittedName>
        <fullName evidence="1">Uncharacterized protein</fullName>
    </submittedName>
</protein>
<dbReference type="Proteomes" id="UP001163321">
    <property type="component" value="Chromosome 6"/>
</dbReference>
<evidence type="ECO:0000313" key="2">
    <source>
        <dbReference type="Proteomes" id="UP001163321"/>
    </source>
</evidence>
<reference evidence="1 2" key="1">
    <citation type="journal article" date="2022" name="bioRxiv">
        <title>The genome of the oomycete Peronosclerospora sorghi, a cosmopolitan pathogen of maize and sorghum, is inflated with dispersed pseudogenes.</title>
        <authorList>
            <person name="Fletcher K."/>
            <person name="Martin F."/>
            <person name="Isakeit T."/>
            <person name="Cavanaugh K."/>
            <person name="Magill C."/>
            <person name="Michelmore R."/>
        </authorList>
    </citation>
    <scope>NUCLEOTIDE SEQUENCE [LARGE SCALE GENOMIC DNA]</scope>
    <source>
        <strain evidence="1">P6</strain>
    </source>
</reference>
<comment type="caution">
    <text evidence="1">The sequence shown here is derived from an EMBL/GenBank/DDBJ whole genome shotgun (WGS) entry which is preliminary data.</text>
</comment>
<organism evidence="1 2">
    <name type="scientific">Peronosclerospora sorghi</name>
    <dbReference type="NCBI Taxonomy" id="230839"/>
    <lineage>
        <taxon>Eukaryota</taxon>
        <taxon>Sar</taxon>
        <taxon>Stramenopiles</taxon>
        <taxon>Oomycota</taxon>
        <taxon>Peronosporomycetes</taxon>
        <taxon>Peronosporales</taxon>
        <taxon>Peronosporaceae</taxon>
        <taxon>Peronosclerospora</taxon>
    </lineage>
</organism>
<dbReference type="EMBL" id="CM047585">
    <property type="protein sequence ID" value="KAI9910113.1"/>
    <property type="molecule type" value="Genomic_DNA"/>
</dbReference>
<name>A0ACC0VWJ8_9STRA</name>
<proteinExistence type="predicted"/>
<accession>A0ACC0VWJ8</accession>
<keyword evidence="2" id="KW-1185">Reference proteome</keyword>
<evidence type="ECO:0000313" key="1">
    <source>
        <dbReference type="EMBL" id="KAI9910113.1"/>
    </source>
</evidence>
<gene>
    <name evidence="1" type="ORF">PsorP6_009972</name>
</gene>